<evidence type="ECO:0000259" key="1">
    <source>
        <dbReference type="Pfam" id="PF00899"/>
    </source>
</evidence>
<dbReference type="RefSeq" id="WP_344966884.1">
    <property type="nucleotide sequence ID" value="NZ_BAAAVI010000001.1"/>
</dbReference>
<sequence>MILPRVKPEHAPYRLGDSRVRIGGSVYGIAAEIEDPEGLAWAALNLMDGTRTPAEVTEEIAARYPELSVATATKVVNALVESGYIEDSAPPVTDELTARERERYRRNREFFRWVDLRPPGHSWESQIRLKDARVVVLGLGGTGSHAAWSLAAAGIGHIHCVDPDTVELSNLNRQILYTETDLGLPKADVAVRRLKAVNSDITVTGDRRRIDIREAMASLLADCDVLALCADEPRGADGLRHWANRACMAAGIPWVGGGYSGPLVTVCTVAPGGPCFECLQAAASEEQRRQGRETPVELGWPGVLATTAALSGQLTAQAVISLITGIPGIAPGFLAGLNVIAPDHHVFARYRRREDCSVCAN</sequence>
<dbReference type="Pfam" id="PF00899">
    <property type="entry name" value="ThiF"/>
    <property type="match status" value="1"/>
</dbReference>
<dbReference type="Gene3D" id="3.90.930.60">
    <property type="match status" value="1"/>
</dbReference>
<reference evidence="3" key="1">
    <citation type="journal article" date="2019" name="Int. J. Syst. Evol. Microbiol.">
        <title>The Global Catalogue of Microorganisms (GCM) 10K type strain sequencing project: providing services to taxonomists for standard genome sequencing and annotation.</title>
        <authorList>
            <consortium name="The Broad Institute Genomics Platform"/>
            <consortium name="The Broad Institute Genome Sequencing Center for Infectious Disease"/>
            <person name="Wu L."/>
            <person name="Ma J."/>
        </authorList>
    </citation>
    <scope>NUCLEOTIDE SEQUENCE [LARGE SCALE GENOMIC DNA]</scope>
    <source>
        <strain evidence="3">JCM 6242</strain>
    </source>
</reference>
<proteinExistence type="predicted"/>
<dbReference type="PANTHER" id="PTHR10953:SF102">
    <property type="entry name" value="ADENYLYLTRANSFERASE AND SULFURTRANSFERASE MOCS3"/>
    <property type="match status" value="1"/>
</dbReference>
<organism evidence="2 3">
    <name type="scientific">Streptosporangium fragile</name>
    <dbReference type="NCBI Taxonomy" id="46186"/>
    <lineage>
        <taxon>Bacteria</taxon>
        <taxon>Bacillati</taxon>
        <taxon>Actinomycetota</taxon>
        <taxon>Actinomycetes</taxon>
        <taxon>Streptosporangiales</taxon>
        <taxon>Streptosporangiaceae</taxon>
        <taxon>Streptosporangium</taxon>
    </lineage>
</organism>
<keyword evidence="3" id="KW-1185">Reference proteome</keyword>
<dbReference type="InterPro" id="IPR000594">
    <property type="entry name" value="ThiF_NAD_FAD-bd"/>
</dbReference>
<accession>A0ABP6I579</accession>
<feature type="domain" description="THIF-type NAD/FAD binding fold" evidence="1">
    <location>
        <begin position="124"/>
        <end position="357"/>
    </location>
</feature>
<dbReference type="InterPro" id="IPR045886">
    <property type="entry name" value="ThiF/MoeB/HesA"/>
</dbReference>
<evidence type="ECO:0000313" key="2">
    <source>
        <dbReference type="EMBL" id="GAA2846122.1"/>
    </source>
</evidence>
<evidence type="ECO:0000313" key="3">
    <source>
        <dbReference type="Proteomes" id="UP001500831"/>
    </source>
</evidence>
<protein>
    <recommendedName>
        <fullName evidence="1">THIF-type NAD/FAD binding fold domain-containing protein</fullName>
    </recommendedName>
</protein>
<dbReference type="EMBL" id="BAAAVI010000001">
    <property type="protein sequence ID" value="GAA2846122.1"/>
    <property type="molecule type" value="Genomic_DNA"/>
</dbReference>
<dbReference type="InterPro" id="IPR035985">
    <property type="entry name" value="Ubiquitin-activating_enz"/>
</dbReference>
<dbReference type="PANTHER" id="PTHR10953">
    <property type="entry name" value="UBIQUITIN-ACTIVATING ENZYME E1"/>
    <property type="match status" value="1"/>
</dbReference>
<dbReference type="SUPFAM" id="SSF69572">
    <property type="entry name" value="Activating enzymes of the ubiquitin-like proteins"/>
    <property type="match status" value="1"/>
</dbReference>
<dbReference type="Proteomes" id="UP001500831">
    <property type="component" value="Unassembled WGS sequence"/>
</dbReference>
<comment type="caution">
    <text evidence="2">The sequence shown here is derived from an EMBL/GenBank/DDBJ whole genome shotgun (WGS) entry which is preliminary data.</text>
</comment>
<gene>
    <name evidence="2" type="ORF">GCM10010517_02770</name>
</gene>
<dbReference type="Gene3D" id="3.40.50.720">
    <property type="entry name" value="NAD(P)-binding Rossmann-like Domain"/>
    <property type="match status" value="1"/>
</dbReference>
<dbReference type="CDD" id="cd00757">
    <property type="entry name" value="ThiF_MoeB_HesA_family"/>
    <property type="match status" value="1"/>
</dbReference>
<name>A0ABP6I579_9ACTN</name>